<dbReference type="PANTHER" id="PTHR40459:SF1">
    <property type="entry name" value="CONSERVED HYPOTHETICAL ALANINE AND LEUCINE RICH PROTEIN"/>
    <property type="match status" value="1"/>
</dbReference>
<evidence type="ECO:0000259" key="1">
    <source>
        <dbReference type="Pfam" id="PF10727"/>
    </source>
</evidence>
<dbReference type="Gene3D" id="3.40.50.720">
    <property type="entry name" value="NAD(P)-binding Rossmann-like Domain"/>
    <property type="match status" value="1"/>
</dbReference>
<sequence length="274" mass="28088">MSGLNIIGAGKVGRVLGRQFFRSAAFRIEQVVNRSLPVASASVAFIGGGHALAGLAHVQAADVTMLSVADDQIEATCDAMAARGLFQPGSVVFHCSGAKASNLLASASAAGASVASLHPVASFADQARLADHFAGTICSLEGDEAALQLLIPALQAVQARVVQISAANKLLYHAGSVFASNYLVTLMETALQAYQAAGIPPDIAKAMAEPLARQSMDNVFQMGTAAALTGPIARGDMATVALQQQVVSAWDANAGNLYQAFTPPSVVLAARKSK</sequence>
<dbReference type="InterPro" id="IPR019665">
    <property type="entry name" value="OxRdtase/DH_put_Rossmann_dom"/>
</dbReference>
<evidence type="ECO:0000259" key="2">
    <source>
        <dbReference type="Pfam" id="PF10728"/>
    </source>
</evidence>
<dbReference type="Gene3D" id="1.10.1040.20">
    <property type="entry name" value="ProC-like, C-terminal domain"/>
    <property type="match status" value="1"/>
</dbReference>
<accession>A0A6M4A6H0</accession>
<evidence type="ECO:0000313" key="3">
    <source>
        <dbReference type="EMBL" id="QJQ06197.1"/>
    </source>
</evidence>
<dbReference type="KEGG" id="upi:EJG51_010380"/>
<organism evidence="3 4">
    <name type="scientific">Undibacterium piscinae</name>
    <dbReference type="NCBI Taxonomy" id="2495591"/>
    <lineage>
        <taxon>Bacteria</taxon>
        <taxon>Pseudomonadati</taxon>
        <taxon>Pseudomonadota</taxon>
        <taxon>Betaproteobacteria</taxon>
        <taxon>Burkholderiales</taxon>
        <taxon>Oxalobacteraceae</taxon>
        <taxon>Undibacterium</taxon>
    </lineage>
</organism>
<dbReference type="PANTHER" id="PTHR40459">
    <property type="entry name" value="CONSERVED HYPOTHETICAL ALANINE AND LEUCINE RICH PROTEIN"/>
    <property type="match status" value="1"/>
</dbReference>
<dbReference type="InterPro" id="IPR008927">
    <property type="entry name" value="6-PGluconate_DH-like_C_sf"/>
</dbReference>
<dbReference type="InterPro" id="IPR036291">
    <property type="entry name" value="NAD(P)-bd_dom_sf"/>
</dbReference>
<feature type="domain" description="Putative oxidoreductase/dehydrogenase Rossmann-like" evidence="1">
    <location>
        <begin position="5"/>
        <end position="119"/>
    </location>
</feature>
<feature type="domain" description="DUF2520" evidence="2">
    <location>
        <begin position="137"/>
        <end position="261"/>
    </location>
</feature>
<dbReference type="Pfam" id="PF10728">
    <property type="entry name" value="DUF2520"/>
    <property type="match status" value="1"/>
</dbReference>
<proteinExistence type="predicted"/>
<reference evidence="3 4" key="1">
    <citation type="journal article" date="2019" name="Int. J. Syst. Evol. Microbiol.">
        <title>Undibacterium piscinae sp. nov., isolated from Korean shiner intestine.</title>
        <authorList>
            <person name="Lee S.Y."/>
            <person name="Kang W."/>
            <person name="Kim P.S."/>
            <person name="Kim H.S."/>
            <person name="Sung H."/>
            <person name="Shin N.R."/>
            <person name="Whon T.W."/>
            <person name="Yun J.H."/>
            <person name="Lee J.Y."/>
            <person name="Lee J.Y."/>
            <person name="Jung M.J."/>
            <person name="Jeong Y.S."/>
            <person name="Tak E.J."/>
            <person name="Han J.E."/>
            <person name="Hyun D.W."/>
            <person name="Kang M.S."/>
            <person name="Lee K.E."/>
            <person name="Lee B.H."/>
            <person name="Bae J.W."/>
        </authorList>
    </citation>
    <scope>NUCLEOTIDE SEQUENCE [LARGE SCALE GENOMIC DNA]</scope>
    <source>
        <strain evidence="3 4">S11R28</strain>
    </source>
</reference>
<name>A0A6M4A6H0_9BURK</name>
<dbReference type="EMBL" id="CP051152">
    <property type="protein sequence ID" value="QJQ06197.1"/>
    <property type="molecule type" value="Genomic_DNA"/>
</dbReference>
<gene>
    <name evidence="3" type="ORF">EJG51_010380</name>
</gene>
<protein>
    <submittedName>
        <fullName evidence="3">DUF2520 domain-containing protein</fullName>
    </submittedName>
</protein>
<evidence type="ECO:0000313" key="4">
    <source>
        <dbReference type="Proteomes" id="UP000274350"/>
    </source>
</evidence>
<dbReference type="SUPFAM" id="SSF48179">
    <property type="entry name" value="6-phosphogluconate dehydrogenase C-terminal domain-like"/>
    <property type="match status" value="1"/>
</dbReference>
<dbReference type="Proteomes" id="UP000274350">
    <property type="component" value="Chromosome"/>
</dbReference>
<dbReference type="InterPro" id="IPR037108">
    <property type="entry name" value="TM1727-like_C_sf"/>
</dbReference>
<dbReference type="SUPFAM" id="SSF51735">
    <property type="entry name" value="NAD(P)-binding Rossmann-fold domains"/>
    <property type="match status" value="1"/>
</dbReference>
<dbReference type="InterPro" id="IPR018931">
    <property type="entry name" value="DUF2520"/>
</dbReference>
<keyword evidence="4" id="KW-1185">Reference proteome</keyword>
<dbReference type="OrthoDB" id="8650434at2"/>
<dbReference type="AlphaFoldDB" id="A0A6M4A6H0"/>
<dbReference type="Pfam" id="PF10727">
    <property type="entry name" value="Rossmann-like"/>
    <property type="match status" value="1"/>
</dbReference>